<dbReference type="EMBL" id="CP022657">
    <property type="protein sequence ID" value="ASS74506.1"/>
    <property type="molecule type" value="Genomic_DNA"/>
</dbReference>
<dbReference type="OrthoDB" id="344788at2"/>
<keyword evidence="6 8" id="KW-1133">Transmembrane helix</keyword>
<dbReference type="RefSeq" id="WP_094235758.1">
    <property type="nucleotide sequence ID" value="NZ_CP022657.1"/>
</dbReference>
<evidence type="ECO:0000256" key="6">
    <source>
        <dbReference type="ARBA" id="ARBA00022989"/>
    </source>
</evidence>
<gene>
    <name evidence="9" type="ORF">CIG75_05515</name>
</gene>
<feature type="transmembrane region" description="Helical" evidence="8">
    <location>
        <begin position="339"/>
        <end position="357"/>
    </location>
</feature>
<evidence type="ECO:0000256" key="4">
    <source>
        <dbReference type="ARBA" id="ARBA00022679"/>
    </source>
</evidence>
<dbReference type="PANTHER" id="PTHR33908">
    <property type="entry name" value="MANNOSYLTRANSFERASE YKCB-RELATED"/>
    <property type="match status" value="1"/>
</dbReference>
<feature type="transmembrane region" description="Helical" evidence="8">
    <location>
        <begin position="287"/>
        <end position="307"/>
    </location>
</feature>
<keyword evidence="7 8" id="KW-0472">Membrane</keyword>
<evidence type="ECO:0008006" key="11">
    <source>
        <dbReference type="Google" id="ProtNLM"/>
    </source>
</evidence>
<evidence type="ECO:0000256" key="8">
    <source>
        <dbReference type="SAM" id="Phobius"/>
    </source>
</evidence>
<keyword evidence="3" id="KW-0328">Glycosyltransferase</keyword>
<evidence type="ECO:0000256" key="2">
    <source>
        <dbReference type="ARBA" id="ARBA00022475"/>
    </source>
</evidence>
<keyword evidence="4" id="KW-0808">Transferase</keyword>
<dbReference type="KEGG" id="tab:CIG75_05515"/>
<keyword evidence="5 8" id="KW-0812">Transmembrane</keyword>
<accession>A0A223CZC2</accession>
<dbReference type="GO" id="GO:0005886">
    <property type="term" value="C:plasma membrane"/>
    <property type="evidence" value="ECO:0007669"/>
    <property type="project" value="UniProtKB-SubCell"/>
</dbReference>
<protein>
    <recommendedName>
        <fullName evidence="11">Glycosyltransferase RgtA/B/C/D-like domain-containing protein</fullName>
    </recommendedName>
</protein>
<name>A0A223CZC2_9BACL</name>
<dbReference type="InterPro" id="IPR050297">
    <property type="entry name" value="LipidA_mod_glycosyltrf_83"/>
</dbReference>
<feature type="transmembrane region" description="Helical" evidence="8">
    <location>
        <begin position="114"/>
        <end position="133"/>
    </location>
</feature>
<keyword evidence="10" id="KW-1185">Reference proteome</keyword>
<feature type="transmembrane region" description="Helical" evidence="8">
    <location>
        <begin position="313"/>
        <end position="332"/>
    </location>
</feature>
<evidence type="ECO:0000256" key="3">
    <source>
        <dbReference type="ARBA" id="ARBA00022676"/>
    </source>
</evidence>
<proteinExistence type="predicted"/>
<dbReference type="GO" id="GO:0016763">
    <property type="term" value="F:pentosyltransferase activity"/>
    <property type="evidence" value="ECO:0007669"/>
    <property type="project" value="TreeGrafter"/>
</dbReference>
<comment type="subcellular location">
    <subcellularLocation>
        <location evidence="1">Cell membrane</location>
        <topology evidence="1">Multi-pass membrane protein</topology>
    </subcellularLocation>
</comment>
<evidence type="ECO:0000313" key="10">
    <source>
        <dbReference type="Proteomes" id="UP000214688"/>
    </source>
</evidence>
<dbReference type="Proteomes" id="UP000214688">
    <property type="component" value="Chromosome"/>
</dbReference>
<feature type="transmembrane region" description="Helical" evidence="8">
    <location>
        <begin position="186"/>
        <end position="204"/>
    </location>
</feature>
<feature type="transmembrane region" description="Helical" evidence="8">
    <location>
        <begin position="139"/>
        <end position="157"/>
    </location>
</feature>
<sequence length="537" mass="60718">MRDSFRLEKSPYQAGLFLVVLLLLGLAYLNRFVQDDAFITFRYADHFASGLGLVWNEGERIEGYTNFLWTLLMAVPIKLGIDVIAFSYAAGLLLFLVTLHFTYHAAVQVFESKAVGLLTVILLGTNYTFSMYATGGLETQLQTSLFAMILYILLTGIKRRRFGILAFLAISLLASLAAMARLDSALFLIIIGPLTLFFLLRANVSGSQKALHFAALALPFLLLVGGWFLWKLSYYGNILPNTFYAKVGEVALEKNGIRFLGMFFLSYWLLPFPLLALVFAKRIFTNVYTAILAVLTFLWLGYIVKVGGDFMEFRFLVPILPAAYILIAWLIVKCVKWRWLQALLVLVVLAGSISHAYQFDTASYRKNIETRTTLDAHLTSASENWDEIGRVLGKAFDYNGRDVTIAVTAAGATPYYSKLRTIDMLGLNDAWIARNGDHHSNKPGHYRITTLSYLKEQGVNLVIGHPWMEMGDVTRSAFTVGDLYRYRVWNKEMLPTEAKMVKIPIDSDWHLYALYLTKSPEVETAIREHGWDVYPIQ</sequence>
<evidence type="ECO:0000256" key="5">
    <source>
        <dbReference type="ARBA" id="ARBA00022692"/>
    </source>
</evidence>
<feature type="transmembrane region" description="Helical" evidence="8">
    <location>
        <begin position="211"/>
        <end position="230"/>
    </location>
</feature>
<feature type="transmembrane region" description="Helical" evidence="8">
    <location>
        <begin position="259"/>
        <end position="280"/>
    </location>
</feature>
<dbReference type="AlphaFoldDB" id="A0A223CZC2"/>
<feature type="transmembrane region" description="Helical" evidence="8">
    <location>
        <begin position="79"/>
        <end position="102"/>
    </location>
</feature>
<evidence type="ECO:0000256" key="7">
    <source>
        <dbReference type="ARBA" id="ARBA00023136"/>
    </source>
</evidence>
<reference evidence="9 10" key="1">
    <citation type="journal article" date="2015" name="Int. J. Syst. Evol. Microbiol.">
        <title>Tumebacillus algifaecis sp. nov., isolated from decomposing algal scum.</title>
        <authorList>
            <person name="Wu Y.F."/>
            <person name="Zhang B."/>
            <person name="Xing P."/>
            <person name="Wu Q.L."/>
            <person name="Liu S.J."/>
        </authorList>
    </citation>
    <scope>NUCLEOTIDE SEQUENCE [LARGE SCALE GENOMIC DNA]</scope>
    <source>
        <strain evidence="9 10">THMBR28</strain>
    </source>
</reference>
<feature type="transmembrane region" description="Helical" evidence="8">
    <location>
        <begin position="12"/>
        <end position="29"/>
    </location>
</feature>
<keyword evidence="2" id="KW-1003">Cell membrane</keyword>
<evidence type="ECO:0000313" key="9">
    <source>
        <dbReference type="EMBL" id="ASS74506.1"/>
    </source>
</evidence>
<feature type="transmembrane region" description="Helical" evidence="8">
    <location>
        <begin position="162"/>
        <end position="180"/>
    </location>
</feature>
<dbReference type="GO" id="GO:0009103">
    <property type="term" value="P:lipopolysaccharide biosynthetic process"/>
    <property type="evidence" value="ECO:0007669"/>
    <property type="project" value="UniProtKB-ARBA"/>
</dbReference>
<evidence type="ECO:0000256" key="1">
    <source>
        <dbReference type="ARBA" id="ARBA00004651"/>
    </source>
</evidence>
<organism evidence="9 10">
    <name type="scientific">Tumebacillus algifaecis</name>
    <dbReference type="NCBI Taxonomy" id="1214604"/>
    <lineage>
        <taxon>Bacteria</taxon>
        <taxon>Bacillati</taxon>
        <taxon>Bacillota</taxon>
        <taxon>Bacilli</taxon>
        <taxon>Bacillales</taxon>
        <taxon>Alicyclobacillaceae</taxon>
        <taxon>Tumebacillus</taxon>
    </lineage>
</organism>
<dbReference type="PANTHER" id="PTHR33908:SF11">
    <property type="entry name" value="MEMBRANE PROTEIN"/>
    <property type="match status" value="1"/>
</dbReference>